<sequence length="393" mass="45051">MLRAILVDDEEPVLNYMERLLGANGNVEIVGKFIRPEEAIDRVRIEQIDVVFLDIQMPGMTGIEAAEYLMESAPRIDIVFVTAYNQYAVEAFELSAVDYVLKPPTADRLNKTIERLLWRRIARDREGLMERNEASGADEAVRAGFYSFGRFEWIVAAQSGTAAVKWRRSKERELMAYLVHNRNRFVLKEKILDDLWGGTKPEQAANFLHTCVYSIRKKMNSFGLTPMLEYRNSGYRLEMGESWCDADEYERMAGGDMEINSGNIGEFETIAKLYKGNYMEDDGFLWAREAEGKWKDAYVVFMKRMADYYISANKLKSAASCLQSALQRNPFPDDINETILQVYARLGDRQSLIRHYEQFAKLLKEELGIAPMETTVQLFERLCSGSASDITLA</sequence>
<evidence type="ECO:0000256" key="4">
    <source>
        <dbReference type="ARBA" id="ARBA00023125"/>
    </source>
</evidence>
<evidence type="ECO:0000256" key="1">
    <source>
        <dbReference type="ARBA" id="ARBA00005820"/>
    </source>
</evidence>
<dbReference type="RefSeq" id="WP_209750470.1">
    <property type="nucleotide sequence ID" value="NZ_JBHSMH010000097.1"/>
</dbReference>
<dbReference type="InterPro" id="IPR036388">
    <property type="entry name" value="WH-like_DNA-bd_sf"/>
</dbReference>
<dbReference type="Gene3D" id="3.40.50.2300">
    <property type="match status" value="1"/>
</dbReference>
<dbReference type="SMART" id="SM00448">
    <property type="entry name" value="REC"/>
    <property type="match status" value="1"/>
</dbReference>
<keyword evidence="5" id="KW-0804">Transcription</keyword>
<dbReference type="Proteomes" id="UP001596105">
    <property type="component" value="Unassembled WGS sequence"/>
</dbReference>
<dbReference type="InterPro" id="IPR016032">
    <property type="entry name" value="Sig_transdc_resp-reg_C-effctor"/>
</dbReference>
<dbReference type="SUPFAM" id="SSF48452">
    <property type="entry name" value="TPR-like"/>
    <property type="match status" value="1"/>
</dbReference>
<evidence type="ECO:0000259" key="8">
    <source>
        <dbReference type="PROSITE" id="PS50110"/>
    </source>
</evidence>
<dbReference type="SMART" id="SM00862">
    <property type="entry name" value="Trans_reg_C"/>
    <property type="match status" value="1"/>
</dbReference>
<dbReference type="SUPFAM" id="SSF52172">
    <property type="entry name" value="CheY-like"/>
    <property type="match status" value="1"/>
</dbReference>
<evidence type="ECO:0000256" key="7">
    <source>
        <dbReference type="PROSITE-ProRule" id="PRU01091"/>
    </source>
</evidence>
<dbReference type="SUPFAM" id="SSF46894">
    <property type="entry name" value="C-terminal effector domain of the bipartite response regulators"/>
    <property type="match status" value="1"/>
</dbReference>
<evidence type="ECO:0000313" key="10">
    <source>
        <dbReference type="EMBL" id="MFC5471300.1"/>
    </source>
</evidence>
<evidence type="ECO:0000256" key="3">
    <source>
        <dbReference type="ARBA" id="ARBA00023015"/>
    </source>
</evidence>
<keyword evidence="6" id="KW-0597">Phosphoprotein</keyword>
<protein>
    <submittedName>
        <fullName evidence="10">Response regulator</fullName>
    </submittedName>
</protein>
<dbReference type="InterPro" id="IPR001789">
    <property type="entry name" value="Sig_transdc_resp-reg_receiver"/>
</dbReference>
<comment type="caution">
    <text evidence="10">The sequence shown here is derived from an EMBL/GenBank/DDBJ whole genome shotgun (WGS) entry which is preliminary data.</text>
</comment>
<dbReference type="Pfam" id="PF00486">
    <property type="entry name" value="Trans_reg_C"/>
    <property type="match status" value="1"/>
</dbReference>
<dbReference type="Pfam" id="PF00072">
    <property type="entry name" value="Response_reg"/>
    <property type="match status" value="1"/>
</dbReference>
<evidence type="ECO:0000313" key="11">
    <source>
        <dbReference type="Proteomes" id="UP001596105"/>
    </source>
</evidence>
<dbReference type="PROSITE" id="PS51755">
    <property type="entry name" value="OMPR_PHOB"/>
    <property type="match status" value="1"/>
</dbReference>
<dbReference type="InterPro" id="IPR001867">
    <property type="entry name" value="OmpR/PhoB-type_DNA-bd"/>
</dbReference>
<evidence type="ECO:0000256" key="6">
    <source>
        <dbReference type="PROSITE-ProRule" id="PRU00169"/>
    </source>
</evidence>
<organism evidence="10 11">
    <name type="scientific">Cohnella suwonensis</name>
    <dbReference type="NCBI Taxonomy" id="696072"/>
    <lineage>
        <taxon>Bacteria</taxon>
        <taxon>Bacillati</taxon>
        <taxon>Bacillota</taxon>
        <taxon>Bacilli</taxon>
        <taxon>Bacillales</taxon>
        <taxon>Paenibacillaceae</taxon>
        <taxon>Cohnella</taxon>
    </lineage>
</organism>
<dbReference type="PROSITE" id="PS50110">
    <property type="entry name" value="RESPONSE_REGULATORY"/>
    <property type="match status" value="1"/>
</dbReference>
<feature type="domain" description="Response regulatory" evidence="8">
    <location>
        <begin position="3"/>
        <end position="117"/>
    </location>
</feature>
<feature type="modified residue" description="4-aspartylphosphate" evidence="6">
    <location>
        <position position="54"/>
    </location>
</feature>
<dbReference type="Gene3D" id="1.25.40.10">
    <property type="entry name" value="Tetratricopeptide repeat domain"/>
    <property type="match status" value="1"/>
</dbReference>
<comment type="similarity">
    <text evidence="1">Belongs to the AfsR/DnrI/RedD regulatory family.</text>
</comment>
<reference evidence="11" key="1">
    <citation type="journal article" date="2019" name="Int. J. Syst. Evol. Microbiol.">
        <title>The Global Catalogue of Microorganisms (GCM) 10K type strain sequencing project: providing services to taxonomists for standard genome sequencing and annotation.</title>
        <authorList>
            <consortium name="The Broad Institute Genomics Platform"/>
            <consortium name="The Broad Institute Genome Sequencing Center for Infectious Disease"/>
            <person name="Wu L."/>
            <person name="Ma J."/>
        </authorList>
    </citation>
    <scope>NUCLEOTIDE SEQUENCE [LARGE SCALE GENOMIC DNA]</scope>
    <source>
        <strain evidence="11">CCUG 57113</strain>
    </source>
</reference>
<dbReference type="InterPro" id="IPR005158">
    <property type="entry name" value="BTAD"/>
</dbReference>
<keyword evidence="4 7" id="KW-0238">DNA-binding</keyword>
<evidence type="ECO:0000259" key="9">
    <source>
        <dbReference type="PROSITE" id="PS51755"/>
    </source>
</evidence>
<dbReference type="InterPro" id="IPR051677">
    <property type="entry name" value="AfsR-DnrI-RedD_regulator"/>
</dbReference>
<keyword evidence="3" id="KW-0805">Transcription regulation</keyword>
<proteinExistence type="inferred from homology"/>
<dbReference type="PANTHER" id="PTHR35807">
    <property type="entry name" value="TRANSCRIPTIONAL REGULATOR REDD-RELATED"/>
    <property type="match status" value="1"/>
</dbReference>
<name>A0ABW0LZR4_9BACL</name>
<dbReference type="Gene3D" id="1.10.10.10">
    <property type="entry name" value="Winged helix-like DNA-binding domain superfamily/Winged helix DNA-binding domain"/>
    <property type="match status" value="1"/>
</dbReference>
<dbReference type="InterPro" id="IPR011006">
    <property type="entry name" value="CheY-like_superfamily"/>
</dbReference>
<dbReference type="PANTHER" id="PTHR35807:SF2">
    <property type="entry name" value="TRANSCRIPTIONAL ACTIVATOR DOMAIN"/>
    <property type="match status" value="1"/>
</dbReference>
<dbReference type="Pfam" id="PF03704">
    <property type="entry name" value="BTAD"/>
    <property type="match status" value="1"/>
</dbReference>
<gene>
    <name evidence="10" type="ORF">ACFPPD_21670</name>
</gene>
<evidence type="ECO:0000256" key="5">
    <source>
        <dbReference type="ARBA" id="ARBA00023163"/>
    </source>
</evidence>
<dbReference type="EMBL" id="JBHSMH010000097">
    <property type="protein sequence ID" value="MFC5471300.1"/>
    <property type="molecule type" value="Genomic_DNA"/>
</dbReference>
<feature type="DNA-binding region" description="OmpR/PhoB-type" evidence="7">
    <location>
        <begin position="138"/>
        <end position="239"/>
    </location>
</feature>
<accession>A0ABW0LZR4</accession>
<keyword evidence="11" id="KW-1185">Reference proteome</keyword>
<dbReference type="InterPro" id="IPR011990">
    <property type="entry name" value="TPR-like_helical_dom_sf"/>
</dbReference>
<dbReference type="SMART" id="SM01043">
    <property type="entry name" value="BTAD"/>
    <property type="match status" value="1"/>
</dbReference>
<evidence type="ECO:0000256" key="2">
    <source>
        <dbReference type="ARBA" id="ARBA00023012"/>
    </source>
</evidence>
<keyword evidence="2" id="KW-0902">Two-component regulatory system</keyword>
<feature type="domain" description="OmpR/PhoB-type" evidence="9">
    <location>
        <begin position="138"/>
        <end position="239"/>
    </location>
</feature>